<reference evidence="1 2" key="1">
    <citation type="submission" date="2023-03" db="EMBL/GenBank/DDBJ databases">
        <title>Draft genome sequence of Streptomyces sp. RB6PN23 isolated from peat swamp forest in Thailand.</title>
        <authorList>
            <person name="Klaysubun C."/>
            <person name="Duangmal K."/>
        </authorList>
    </citation>
    <scope>NUCLEOTIDE SEQUENCE [LARGE SCALE GENOMIC DNA]</scope>
    <source>
        <strain evidence="1 2">RB6PN23</strain>
    </source>
</reference>
<evidence type="ECO:0000313" key="2">
    <source>
        <dbReference type="Proteomes" id="UP001216579"/>
    </source>
</evidence>
<sequence length="145" mass="15406">MSALRKLASWELVGTPAQGVPTGLASACARVGHDLRHDARARARLPEPRWWAGREAGAPEGFLVVGMESAQGALFGSGVNCAVGQAELTARVAEITQDHLVGYEALPWPLCPGHDHPMAPCAIGEQAWWCCGDTQQPLFTIGQLP</sequence>
<dbReference type="Proteomes" id="UP001216579">
    <property type="component" value="Unassembled WGS sequence"/>
</dbReference>
<organism evidence="1 2">
    <name type="scientific">Streptomyces silvisoli</name>
    <dbReference type="NCBI Taxonomy" id="3034235"/>
    <lineage>
        <taxon>Bacteria</taxon>
        <taxon>Bacillati</taxon>
        <taxon>Actinomycetota</taxon>
        <taxon>Actinomycetes</taxon>
        <taxon>Kitasatosporales</taxon>
        <taxon>Streptomycetaceae</taxon>
        <taxon>Streptomyces</taxon>
    </lineage>
</organism>
<gene>
    <name evidence="1" type="ORF">P3G67_01750</name>
</gene>
<evidence type="ECO:0000313" key="1">
    <source>
        <dbReference type="EMBL" id="MDF3287978.1"/>
    </source>
</evidence>
<dbReference type="EMBL" id="JARJBC010000001">
    <property type="protein sequence ID" value="MDF3287978.1"/>
    <property type="molecule type" value="Genomic_DNA"/>
</dbReference>
<keyword evidence="2" id="KW-1185">Reference proteome</keyword>
<proteinExistence type="predicted"/>
<dbReference type="RefSeq" id="WP_276091839.1">
    <property type="nucleotide sequence ID" value="NZ_JARJBC010000001.1"/>
</dbReference>
<comment type="caution">
    <text evidence="1">The sequence shown here is derived from an EMBL/GenBank/DDBJ whole genome shotgun (WGS) entry which is preliminary data.</text>
</comment>
<dbReference type="PROSITE" id="PS51257">
    <property type="entry name" value="PROKAR_LIPOPROTEIN"/>
    <property type="match status" value="1"/>
</dbReference>
<protein>
    <submittedName>
        <fullName evidence="1">Uncharacterized protein</fullName>
    </submittedName>
</protein>
<name>A0ABT5ZG52_9ACTN</name>
<accession>A0ABT5ZG52</accession>